<evidence type="ECO:0000256" key="6">
    <source>
        <dbReference type="ARBA" id="ARBA00052218"/>
    </source>
</evidence>
<dbReference type="FunFam" id="3.40.50.720:FF:000033">
    <property type="entry name" value="Adenylyltransferase and sulfurtransferase MOCS3"/>
    <property type="match status" value="1"/>
</dbReference>
<dbReference type="GO" id="GO:0008146">
    <property type="term" value="F:sulfotransferase activity"/>
    <property type="evidence" value="ECO:0007669"/>
    <property type="project" value="TreeGrafter"/>
</dbReference>
<evidence type="ECO:0000256" key="7">
    <source>
        <dbReference type="ARBA" id="ARBA00055169"/>
    </source>
</evidence>
<dbReference type="CDD" id="cd00757">
    <property type="entry name" value="ThiF_MoeB_HesA_family"/>
    <property type="match status" value="1"/>
</dbReference>
<dbReference type="GO" id="GO:0008641">
    <property type="term" value="F:ubiquitin-like modifier activating enzyme activity"/>
    <property type="evidence" value="ECO:0007669"/>
    <property type="project" value="InterPro"/>
</dbReference>
<evidence type="ECO:0000256" key="14">
    <source>
        <dbReference type="SAM" id="Phobius"/>
    </source>
</evidence>
<feature type="transmembrane region" description="Helical" evidence="14">
    <location>
        <begin position="21"/>
        <end position="44"/>
    </location>
</feature>
<comment type="function">
    <text evidence="7">Catalyzes the adenylation by ATP of the carboxyl group of the C-terminal glycine of sulfur carrier protein MoaD.</text>
</comment>
<keyword evidence="4" id="KW-0547">Nucleotide-binding</keyword>
<dbReference type="PANTHER" id="PTHR10953">
    <property type="entry name" value="UBIQUITIN-ACTIVATING ENZYME E1"/>
    <property type="match status" value="1"/>
</dbReference>
<evidence type="ECO:0000256" key="11">
    <source>
        <dbReference type="ARBA" id="ARBA00075110"/>
    </source>
</evidence>
<evidence type="ECO:0000256" key="2">
    <source>
        <dbReference type="ARBA" id="ARBA00009919"/>
    </source>
</evidence>
<dbReference type="InterPro" id="IPR000594">
    <property type="entry name" value="ThiF_NAD_FAD-bd"/>
</dbReference>
<keyword evidence="14" id="KW-1133">Transmembrane helix</keyword>
<dbReference type="InterPro" id="IPR035985">
    <property type="entry name" value="Ubiquitin-activating_enz"/>
</dbReference>
<evidence type="ECO:0000256" key="10">
    <source>
        <dbReference type="ARBA" id="ARBA00073635"/>
    </source>
</evidence>
<dbReference type="GO" id="GO:0006777">
    <property type="term" value="P:Mo-molybdopterin cofactor biosynthetic process"/>
    <property type="evidence" value="ECO:0007669"/>
    <property type="project" value="InterPro"/>
</dbReference>
<evidence type="ECO:0000313" key="17">
    <source>
        <dbReference type="Proteomes" id="UP000019028"/>
    </source>
</evidence>
<proteinExistence type="inferred from homology"/>
<dbReference type="InterPro" id="IPR045886">
    <property type="entry name" value="ThiF/MoeB/HesA"/>
</dbReference>
<comment type="similarity">
    <text evidence="2">Belongs to the HesA/MoeB/ThiF family.</text>
</comment>
<evidence type="ECO:0000259" key="15">
    <source>
        <dbReference type="Pfam" id="PF00899"/>
    </source>
</evidence>
<evidence type="ECO:0000256" key="8">
    <source>
        <dbReference type="ARBA" id="ARBA00063809"/>
    </source>
</evidence>
<evidence type="ECO:0000256" key="1">
    <source>
        <dbReference type="ARBA" id="ARBA00005046"/>
    </source>
</evidence>
<dbReference type="SUPFAM" id="SSF69572">
    <property type="entry name" value="Activating enzymes of the ubiquitin-like proteins"/>
    <property type="match status" value="1"/>
</dbReference>
<keyword evidence="14" id="KW-0472">Membrane</keyword>
<dbReference type="InterPro" id="IPR012730">
    <property type="entry name" value="Mopterin_Synthase_Sase_MoeB"/>
</dbReference>
<dbReference type="PANTHER" id="PTHR10953:SF194">
    <property type="entry name" value="MOLYBDOPTERIN-SYNTHASE ADENYLYLTRANSFERASE"/>
    <property type="match status" value="1"/>
</dbReference>
<protein>
    <recommendedName>
        <fullName evidence="10">Molybdopterin-synthase adenylyltransferase</fullName>
        <ecNumber evidence="9">2.7.7.80</ecNumber>
    </recommendedName>
    <alternativeName>
        <fullName evidence="13">MoaD protein adenylase</fullName>
    </alternativeName>
    <alternativeName>
        <fullName evidence="11">Molybdopterin-converting factor subunit 1 adenylase</fullName>
    </alternativeName>
    <alternativeName>
        <fullName evidence="12">Sulfur carrier protein MoaD adenylyltransferase</fullName>
    </alternativeName>
</protein>
<evidence type="ECO:0000256" key="4">
    <source>
        <dbReference type="ARBA" id="ARBA00022741"/>
    </source>
</evidence>
<keyword evidence="17" id="KW-1185">Reference proteome</keyword>
<keyword evidence="5" id="KW-0067">ATP-binding</keyword>
<dbReference type="GO" id="GO:0004792">
    <property type="term" value="F:thiosulfate-cyanide sulfurtransferase activity"/>
    <property type="evidence" value="ECO:0007669"/>
    <property type="project" value="TreeGrafter"/>
</dbReference>
<accession>W0HYW8</accession>
<evidence type="ECO:0000256" key="5">
    <source>
        <dbReference type="ARBA" id="ARBA00022840"/>
    </source>
</evidence>
<evidence type="ECO:0000313" key="16">
    <source>
        <dbReference type="EMBL" id="AHF77712.1"/>
    </source>
</evidence>
<dbReference type="EC" id="2.7.7.80" evidence="9"/>
<dbReference type="PATRIC" id="fig|1239307.3.peg.2988"/>
<name>W0HYW8_9GAMM</name>
<dbReference type="Pfam" id="PF00899">
    <property type="entry name" value="ThiF"/>
    <property type="match status" value="1"/>
</dbReference>
<dbReference type="EMBL" id="CP006569">
    <property type="protein sequence ID" value="AHF77712.1"/>
    <property type="molecule type" value="Genomic_DNA"/>
</dbReference>
<dbReference type="GO" id="GO:0061605">
    <property type="term" value="F:molybdopterin-synthase adenylyltransferase activity"/>
    <property type="evidence" value="ECO:0007669"/>
    <property type="project" value="UniProtKB-EC"/>
</dbReference>
<evidence type="ECO:0000256" key="3">
    <source>
        <dbReference type="ARBA" id="ARBA00022679"/>
    </source>
</evidence>
<keyword evidence="14" id="KW-0812">Transmembrane</keyword>
<dbReference type="Gene3D" id="3.40.50.720">
    <property type="entry name" value="NAD(P)-binding Rossmann-like Domain"/>
    <property type="match status" value="1"/>
</dbReference>
<dbReference type="Proteomes" id="UP000019028">
    <property type="component" value="Chromosome"/>
</dbReference>
<dbReference type="NCBIfam" id="TIGR02355">
    <property type="entry name" value="moeB"/>
    <property type="match status" value="1"/>
</dbReference>
<evidence type="ECO:0000256" key="13">
    <source>
        <dbReference type="ARBA" id="ARBA00078531"/>
    </source>
</evidence>
<feature type="domain" description="THIF-type NAD/FAD binding fold" evidence="15">
    <location>
        <begin position="4"/>
        <end position="238"/>
    </location>
</feature>
<comment type="pathway">
    <text evidence="1">Cofactor biosynthesis; molybdopterin biosynthesis.</text>
</comment>
<comment type="subunit">
    <text evidence="8">Homodimer. Forms a stable heterotetrameric complex of 2 MoeB and 2 MoaD during adenylation of MoaD.</text>
</comment>
<dbReference type="AlphaFoldDB" id="W0HYW8"/>
<dbReference type="GO" id="GO:0005524">
    <property type="term" value="F:ATP binding"/>
    <property type="evidence" value="ECO:0007669"/>
    <property type="project" value="UniProtKB-KW"/>
</dbReference>
<organism evidence="16 17">
    <name type="scientific">Sodalis praecaptivus</name>
    <dbReference type="NCBI Taxonomy" id="1239307"/>
    <lineage>
        <taxon>Bacteria</taxon>
        <taxon>Pseudomonadati</taxon>
        <taxon>Pseudomonadota</taxon>
        <taxon>Gammaproteobacteria</taxon>
        <taxon>Enterobacterales</taxon>
        <taxon>Bruguierivoracaceae</taxon>
        <taxon>Sodalis</taxon>
    </lineage>
</organism>
<dbReference type="NCBIfam" id="NF004281">
    <property type="entry name" value="PRK05690.1"/>
    <property type="match status" value="1"/>
</dbReference>
<evidence type="ECO:0000256" key="9">
    <source>
        <dbReference type="ARBA" id="ARBA00066884"/>
    </source>
</evidence>
<keyword evidence="3" id="KW-0808">Transferase</keyword>
<dbReference type="HOGENOM" id="CLU_013325_10_3_6"/>
<evidence type="ECO:0000256" key="12">
    <source>
        <dbReference type="ARBA" id="ARBA00075328"/>
    </source>
</evidence>
<dbReference type="GO" id="GO:0005829">
    <property type="term" value="C:cytosol"/>
    <property type="evidence" value="ECO:0007669"/>
    <property type="project" value="TreeGrafter"/>
</dbReference>
<gene>
    <name evidence="16" type="primary">moeB</name>
    <name evidence="16" type="ORF">Sant_2684</name>
</gene>
<comment type="catalytic activity">
    <reaction evidence="6">
        <text>[molybdopterin-synthase sulfur-carrier protein]-C-terminal Gly-Gly + ATP + H(+) = [molybdopterin-synthase sulfur-carrier protein]-C-terminal Gly-Gly-AMP + diphosphate</text>
        <dbReference type="Rhea" id="RHEA:43616"/>
        <dbReference type="Rhea" id="RHEA-COMP:12159"/>
        <dbReference type="Rhea" id="RHEA-COMP:12202"/>
        <dbReference type="ChEBI" id="CHEBI:15378"/>
        <dbReference type="ChEBI" id="CHEBI:30616"/>
        <dbReference type="ChEBI" id="CHEBI:33019"/>
        <dbReference type="ChEBI" id="CHEBI:90618"/>
        <dbReference type="ChEBI" id="CHEBI:90778"/>
        <dbReference type="EC" id="2.7.7.80"/>
    </reaction>
</comment>
<sequence length="242" mass="26092">MLRYNRQIILRGFDFAGQERLKASCALIAGLGGLGSAAALYLAAAGIGRLVLLDFDTVSLSNLQRQVLHTDERIGQTKVASARQALAAVNPHVTLTTVDDVLDDDGLSALLAECDIALDCTDNVAAREQLNRCCYPRRLPLISGAAIRMEGQISVFRYRPDEPCYRCLSRLFGAESLTCAEAGVMGPLVGIIGALQAMEAIKVLTDYGQSPSGKLLMLDAMTLQLREMRLPRHPDCEVCGAP</sequence>
<dbReference type="KEGG" id="sod:Sant_2684"/>
<reference evidence="16 17" key="1">
    <citation type="journal article" date="2014" name="Genome Biol. Evol.">
        <title>Genome degeneration and adaptation in a nascent stage of symbiosis.</title>
        <authorList>
            <person name="Oakeson K.F."/>
            <person name="Gil R."/>
            <person name="Clayton A.L."/>
            <person name="Dunn D.M."/>
            <person name="von Niederhausern A.C."/>
            <person name="Hamil C."/>
            <person name="Aoyagi A."/>
            <person name="Duval B."/>
            <person name="Baca A."/>
            <person name="Silva F.J."/>
            <person name="Vallier A."/>
            <person name="Jackson D.G."/>
            <person name="Latorre A."/>
            <person name="Weiss R.B."/>
            <person name="Heddi A."/>
            <person name="Moya A."/>
            <person name="Dale C."/>
        </authorList>
    </citation>
    <scope>NUCLEOTIDE SEQUENCE [LARGE SCALE GENOMIC DNA]</scope>
    <source>
        <strain evidence="16 17">HS1</strain>
    </source>
</reference>